<comment type="subcellular location">
    <subcellularLocation>
        <location evidence="1">Membrane</location>
        <topology evidence="1">Multi-pass membrane protein</topology>
    </subcellularLocation>
</comment>
<proteinExistence type="inferred from homology"/>
<evidence type="ECO:0000256" key="4">
    <source>
        <dbReference type="ARBA" id="ARBA00022989"/>
    </source>
</evidence>
<reference evidence="7" key="1">
    <citation type="journal article" date="2020" name="mSystems">
        <title>Genome- and Community-Level Interaction Insights into Carbon Utilization and Element Cycling Functions of Hydrothermarchaeota in Hydrothermal Sediment.</title>
        <authorList>
            <person name="Zhou Z."/>
            <person name="Liu Y."/>
            <person name="Xu W."/>
            <person name="Pan J."/>
            <person name="Luo Z.H."/>
            <person name="Li M."/>
        </authorList>
    </citation>
    <scope>NUCLEOTIDE SEQUENCE [LARGE SCALE GENOMIC DNA]</scope>
    <source>
        <strain evidence="7">SpSt-788</strain>
    </source>
</reference>
<feature type="transmembrane region" description="Helical" evidence="6">
    <location>
        <begin position="162"/>
        <end position="180"/>
    </location>
</feature>
<dbReference type="PANTHER" id="PTHR21716:SF4">
    <property type="entry name" value="TRANSMEMBRANE PROTEIN 245"/>
    <property type="match status" value="1"/>
</dbReference>
<evidence type="ECO:0000256" key="5">
    <source>
        <dbReference type="ARBA" id="ARBA00023136"/>
    </source>
</evidence>
<keyword evidence="5 6" id="KW-0472">Membrane</keyword>
<dbReference type="InterPro" id="IPR002549">
    <property type="entry name" value="AI-2E-like"/>
</dbReference>
<keyword evidence="3 6" id="KW-0812">Transmembrane</keyword>
<dbReference type="Pfam" id="PF01594">
    <property type="entry name" value="AI-2E_transport"/>
    <property type="match status" value="1"/>
</dbReference>
<feature type="transmembrane region" description="Helical" evidence="6">
    <location>
        <begin position="216"/>
        <end position="237"/>
    </location>
</feature>
<feature type="transmembrane region" description="Helical" evidence="6">
    <location>
        <begin position="311"/>
        <end position="341"/>
    </location>
</feature>
<evidence type="ECO:0000256" key="1">
    <source>
        <dbReference type="ARBA" id="ARBA00004141"/>
    </source>
</evidence>
<gene>
    <name evidence="7" type="ORF">ENV75_05580</name>
</gene>
<accession>A0A7C4EKX7</accession>
<evidence type="ECO:0000256" key="3">
    <source>
        <dbReference type="ARBA" id="ARBA00022692"/>
    </source>
</evidence>
<evidence type="ECO:0000313" key="7">
    <source>
        <dbReference type="EMBL" id="HGG99899.1"/>
    </source>
</evidence>
<evidence type="ECO:0000256" key="6">
    <source>
        <dbReference type="SAM" id="Phobius"/>
    </source>
</evidence>
<dbReference type="PANTHER" id="PTHR21716">
    <property type="entry name" value="TRANSMEMBRANE PROTEIN"/>
    <property type="match status" value="1"/>
</dbReference>
<sequence length="357" mass="39989">MSPSRKYRISLERSFYIWILLFFIGLLGYLNYQILKSFFFSAGWAVVIALIFHPVYDYLKKFLRYKGLSAFFTVVLVMILFLFPFVYISYQIILEAGDFIQKVNLPELINQITASPFLSKIFLKLSFITGGDVSSLQTLINNELTRLMKEAVLKIAQGFGDLLSFILNVILTFFITFFFLKDGSHFIQKIGEFLPFSESDKISIINQIKNIIHTTFYGGILIAGLQGTILGFTFYFLDIPSPTLWGFATAVASFIPVLGAFSIWGPVSVYLLIKGLILKGVILILVGALIISSIDNVLKPVIIKGKVKLPLIFIFLSVLGGIKIFGLIGFIIGPLVFSLFVSFLEILKNFTGGGEHV</sequence>
<evidence type="ECO:0000256" key="2">
    <source>
        <dbReference type="ARBA" id="ARBA00009773"/>
    </source>
</evidence>
<feature type="transmembrane region" description="Helical" evidence="6">
    <location>
        <begin position="243"/>
        <end position="264"/>
    </location>
</feature>
<feature type="transmembrane region" description="Helical" evidence="6">
    <location>
        <begin position="68"/>
        <end position="90"/>
    </location>
</feature>
<dbReference type="GO" id="GO:0016020">
    <property type="term" value="C:membrane"/>
    <property type="evidence" value="ECO:0007669"/>
    <property type="project" value="UniProtKB-SubCell"/>
</dbReference>
<comment type="caution">
    <text evidence="7">The sequence shown here is derived from an EMBL/GenBank/DDBJ whole genome shotgun (WGS) entry which is preliminary data.</text>
</comment>
<organism evidence="7">
    <name type="scientific">Thermodesulfovibrio aggregans</name>
    <dbReference type="NCBI Taxonomy" id="86166"/>
    <lineage>
        <taxon>Bacteria</taxon>
        <taxon>Pseudomonadati</taxon>
        <taxon>Nitrospirota</taxon>
        <taxon>Thermodesulfovibrionia</taxon>
        <taxon>Thermodesulfovibrionales</taxon>
        <taxon>Thermodesulfovibrionaceae</taxon>
        <taxon>Thermodesulfovibrio</taxon>
    </lineage>
</organism>
<protein>
    <submittedName>
        <fullName evidence="7">AI-2E family transporter</fullName>
    </submittedName>
</protein>
<comment type="similarity">
    <text evidence="2">Belongs to the autoinducer-2 exporter (AI-2E) (TC 2.A.86) family.</text>
</comment>
<feature type="transmembrane region" description="Helical" evidence="6">
    <location>
        <begin position="38"/>
        <end position="56"/>
    </location>
</feature>
<feature type="transmembrane region" description="Helical" evidence="6">
    <location>
        <begin position="15"/>
        <end position="32"/>
    </location>
</feature>
<name>A0A7C4EKX7_9BACT</name>
<feature type="transmembrane region" description="Helical" evidence="6">
    <location>
        <begin position="271"/>
        <end position="291"/>
    </location>
</feature>
<dbReference type="AlphaFoldDB" id="A0A7C4EKX7"/>
<dbReference type="EMBL" id="DTHO01000060">
    <property type="protein sequence ID" value="HGG99899.1"/>
    <property type="molecule type" value="Genomic_DNA"/>
</dbReference>
<keyword evidence="4 6" id="KW-1133">Transmembrane helix</keyword>